<gene>
    <name evidence="9" type="ORF">B4N89_28655</name>
</gene>
<accession>A0A1T3P5J7</accession>
<dbReference type="CDD" id="cd04181">
    <property type="entry name" value="NTP_transferase"/>
    <property type="match status" value="1"/>
</dbReference>
<dbReference type="InterPro" id="IPR016055">
    <property type="entry name" value="A-D-PHexomutase_a/b/a-I/II/III"/>
</dbReference>
<dbReference type="Gene3D" id="3.40.120.10">
    <property type="entry name" value="Alpha-D-Glucose-1,6-Bisphosphate, subunit A, domain 3"/>
    <property type="match status" value="3"/>
</dbReference>
<evidence type="ECO:0000259" key="5">
    <source>
        <dbReference type="Pfam" id="PF02878"/>
    </source>
</evidence>
<feature type="domain" description="Nucleotidyl transferase" evidence="4">
    <location>
        <begin position="2"/>
        <end position="233"/>
    </location>
</feature>
<dbReference type="SUPFAM" id="SSF53738">
    <property type="entry name" value="Phosphoglucomutase, first 3 domains"/>
    <property type="match status" value="2"/>
</dbReference>
<dbReference type="EMBL" id="MWQN01000001">
    <property type="protein sequence ID" value="OPC84369.1"/>
    <property type="molecule type" value="Genomic_DNA"/>
</dbReference>
<dbReference type="Pfam" id="PF02879">
    <property type="entry name" value="PGM_PMM_II"/>
    <property type="match status" value="1"/>
</dbReference>
<dbReference type="AlphaFoldDB" id="A0A1T3P5J7"/>
<feature type="domain" description="Alpha-D-phosphohexomutase alpha/beta/alpha" evidence="6">
    <location>
        <begin position="532"/>
        <end position="632"/>
    </location>
</feature>
<evidence type="ECO:0000256" key="1">
    <source>
        <dbReference type="ARBA" id="ARBA00007274"/>
    </source>
</evidence>
<feature type="domain" description="Alpha-D-phosphohexomutase alpha/beta/alpha" evidence="5">
    <location>
        <begin position="384"/>
        <end position="511"/>
    </location>
</feature>
<dbReference type="CDD" id="cd05805">
    <property type="entry name" value="MPG1_transferase"/>
    <property type="match status" value="1"/>
</dbReference>
<dbReference type="InterPro" id="IPR005835">
    <property type="entry name" value="NTP_transferase_dom"/>
</dbReference>
<evidence type="ECO:0000259" key="7">
    <source>
        <dbReference type="Pfam" id="PF02880"/>
    </source>
</evidence>
<comment type="similarity">
    <text evidence="1">Belongs to the transferase hexapeptide repeat family.</text>
</comment>
<reference evidence="9 10" key="1">
    <citation type="submission" date="2017-03" db="EMBL/GenBank/DDBJ databases">
        <title>Draft genome sequence of Streptomyces scabrisporus NF3, endophyte isolated from Amphipterygium adstringens.</title>
        <authorList>
            <person name="Vazquez M."/>
            <person name="Ceapa C.D."/>
            <person name="Rodriguez Luna D."/>
            <person name="Sanchez Esquivel S."/>
        </authorList>
    </citation>
    <scope>NUCLEOTIDE SEQUENCE [LARGE SCALE GENOMIC DNA]</scope>
    <source>
        <strain evidence="9 10">NF3</strain>
    </source>
</reference>
<proteinExistence type="inferred from homology"/>
<dbReference type="Pfam" id="PF02880">
    <property type="entry name" value="PGM_PMM_III"/>
    <property type="match status" value="1"/>
</dbReference>
<evidence type="ECO:0000313" key="10">
    <source>
        <dbReference type="Proteomes" id="UP000190037"/>
    </source>
</evidence>
<dbReference type="SUPFAM" id="SSF51161">
    <property type="entry name" value="Trimeric LpxA-like enzymes"/>
    <property type="match status" value="1"/>
</dbReference>
<sequence length="831" mass="89845">MKAVVMAGGEGTRLRPMTSSMPKPLLPVVNRPIMEHVLRLLKRHGLSETVVTVQFLASLVRNYFGDGEELGMSLTYANEETPLGTAGSVKNAEEALKDDTFLVISGDALTDFDLTALVEYHRAKGALVTVCLTRVPDPLEFGITIIDDEGRVDRFLEKPTWGQVFSDTVNTGIYVMEPEVFDYVAAGVSVDWSGDVFPKLLKEGKPIYGYVAEGYWEDVGTHESYLKAQADVLTGKVDVDIDGFELSPGVWVAEGAEVDRDAILKGPLYIGDYAKVEGGVELREHTVLGSNVVVKRGAFLHKAVVHDNVYIGPQTNLRGCVIGKNTDVMRAARIEEGAVIGDECLIEEESLVSGDVRIYPFKTIEAGAVVNTSVIWESRGQKYLFGPRGVSGILNVEITPELAVRLAGAYATTLKKGATVTTARDHSRGARALKRAVISALQASAINVRDLENVPMPVARQETARGSAGGIMIRTTPGVPDSVDIMFFDERGADLSQAAQRKLDRVFSRQEYRRAFPGEIGELTFPARPFDSYSGSLLKALDITGVPESGLKVVVDAAHGNAALLLPSILGRLGIDALTVNSGLDDARPTETADERHEGLLRLGEIVASSKSGFGVRFDPVGERMSLVDERGRIIDDHRALLVLLDCVAAERGGGKIALPVTTTRIAEQVAAYHGVQVQWTTTSPDDLARAAQSDDTIFGGDGRGGFVIPEFSTVFDGTAAFVRLIGLVARTQLTLSQIDARIPRAHVRRRDVATPWAAKGMVMRRVVEAAGDREIDTTDGVRVVETDGRWALVLPDPAEAVTHVWAEGPDDDAADELLDEWSRVVEHAGD</sequence>
<dbReference type="eggNOG" id="COG1208">
    <property type="taxonomic scope" value="Bacteria"/>
</dbReference>
<organism evidence="9 10">
    <name type="scientific">Embleya scabrispora</name>
    <dbReference type="NCBI Taxonomy" id="159449"/>
    <lineage>
        <taxon>Bacteria</taxon>
        <taxon>Bacillati</taxon>
        <taxon>Actinomycetota</taxon>
        <taxon>Actinomycetes</taxon>
        <taxon>Kitasatosporales</taxon>
        <taxon>Streptomycetaceae</taxon>
        <taxon>Embleya</taxon>
    </lineage>
</organism>
<dbReference type="InterPro" id="IPR005846">
    <property type="entry name" value="A-D-PHexomutase_a/b/a-III"/>
</dbReference>
<dbReference type="InterPro" id="IPR056729">
    <property type="entry name" value="GMPPB_C"/>
</dbReference>
<dbReference type="GO" id="GO:0005975">
    <property type="term" value="P:carbohydrate metabolic process"/>
    <property type="evidence" value="ECO:0007669"/>
    <property type="project" value="InterPro"/>
</dbReference>
<dbReference type="GO" id="GO:0016868">
    <property type="term" value="F:intramolecular phosphotransferase activity"/>
    <property type="evidence" value="ECO:0007669"/>
    <property type="project" value="InterPro"/>
</dbReference>
<dbReference type="SUPFAM" id="SSF55957">
    <property type="entry name" value="Phosphoglucomutase, C-terminal domain"/>
    <property type="match status" value="1"/>
</dbReference>
<keyword evidence="10" id="KW-1185">Reference proteome</keyword>
<dbReference type="InterPro" id="IPR036900">
    <property type="entry name" value="A-D-PHexomutase_C_sf"/>
</dbReference>
<dbReference type="InterPro" id="IPR050486">
    <property type="entry name" value="Mannose-1P_guanyltransferase"/>
</dbReference>
<dbReference type="InterPro" id="IPR005845">
    <property type="entry name" value="A-D-PHexomutase_a/b/a-II"/>
</dbReference>
<dbReference type="InterPro" id="IPR029044">
    <property type="entry name" value="Nucleotide-diphossugar_trans"/>
</dbReference>
<dbReference type="Pfam" id="PF02878">
    <property type="entry name" value="PGM_PMM_I"/>
    <property type="match status" value="1"/>
</dbReference>
<dbReference type="Pfam" id="PF25087">
    <property type="entry name" value="GMPPB_C"/>
    <property type="match status" value="1"/>
</dbReference>
<evidence type="ECO:0000256" key="3">
    <source>
        <dbReference type="ARBA" id="ARBA00022553"/>
    </source>
</evidence>
<dbReference type="RefSeq" id="WP_078978663.1">
    <property type="nucleotide sequence ID" value="NZ_MWQN01000001.1"/>
</dbReference>
<dbReference type="SUPFAM" id="SSF53448">
    <property type="entry name" value="Nucleotide-diphospho-sugar transferases"/>
    <property type="match status" value="1"/>
</dbReference>
<evidence type="ECO:0000256" key="2">
    <source>
        <dbReference type="ARBA" id="ARBA00010231"/>
    </source>
</evidence>
<dbReference type="STRING" id="159449.B4N89_28655"/>
<feature type="domain" description="Mannose-1-phosphate guanyltransferase C-terminal" evidence="8">
    <location>
        <begin position="265"/>
        <end position="368"/>
    </location>
</feature>
<dbReference type="Gene3D" id="3.90.550.10">
    <property type="entry name" value="Spore Coat Polysaccharide Biosynthesis Protein SpsA, Chain A"/>
    <property type="match status" value="1"/>
</dbReference>
<dbReference type="Proteomes" id="UP000190037">
    <property type="component" value="Unassembled WGS sequence"/>
</dbReference>
<dbReference type="InterPro" id="IPR011004">
    <property type="entry name" value="Trimer_LpxA-like_sf"/>
</dbReference>
<evidence type="ECO:0000259" key="4">
    <source>
        <dbReference type="Pfam" id="PF00483"/>
    </source>
</evidence>
<comment type="similarity">
    <text evidence="2">Belongs to the phosphohexose mutase family.</text>
</comment>
<dbReference type="Pfam" id="PF00483">
    <property type="entry name" value="NTP_transferase"/>
    <property type="match status" value="1"/>
</dbReference>
<dbReference type="InterPro" id="IPR005844">
    <property type="entry name" value="A-D-PHexomutase_a/b/a-I"/>
</dbReference>
<dbReference type="Gene3D" id="3.30.310.50">
    <property type="entry name" value="Alpha-D-phosphohexomutase, C-terminal domain"/>
    <property type="match status" value="1"/>
</dbReference>
<keyword evidence="9" id="KW-0808">Transferase</keyword>
<dbReference type="PANTHER" id="PTHR22572">
    <property type="entry name" value="SUGAR-1-PHOSPHATE GUANYL TRANSFERASE"/>
    <property type="match status" value="1"/>
</dbReference>
<name>A0A1T3P5J7_9ACTN</name>
<keyword evidence="3" id="KW-0597">Phosphoprotein</keyword>
<dbReference type="Gene3D" id="2.160.10.10">
    <property type="entry name" value="Hexapeptide repeat proteins"/>
    <property type="match status" value="1"/>
</dbReference>
<evidence type="ECO:0000259" key="6">
    <source>
        <dbReference type="Pfam" id="PF02879"/>
    </source>
</evidence>
<evidence type="ECO:0000259" key="8">
    <source>
        <dbReference type="Pfam" id="PF25087"/>
    </source>
</evidence>
<protein>
    <submittedName>
        <fullName evidence="9">Mannose-1-phosphate guanyltransferase</fullName>
    </submittedName>
</protein>
<dbReference type="GO" id="GO:0016740">
    <property type="term" value="F:transferase activity"/>
    <property type="evidence" value="ECO:0007669"/>
    <property type="project" value="UniProtKB-KW"/>
</dbReference>
<feature type="domain" description="Alpha-D-phosphohexomutase alpha/beta/alpha" evidence="7">
    <location>
        <begin position="643"/>
        <end position="740"/>
    </location>
</feature>
<comment type="caution">
    <text evidence="9">The sequence shown here is derived from an EMBL/GenBank/DDBJ whole genome shotgun (WGS) entry which is preliminary data.</text>
</comment>
<evidence type="ECO:0000313" key="9">
    <source>
        <dbReference type="EMBL" id="OPC84369.1"/>
    </source>
</evidence>
<dbReference type="OrthoDB" id="9801810at2"/>
<dbReference type="eggNOG" id="COG1109">
    <property type="taxonomic scope" value="Bacteria"/>
</dbReference>